<comment type="similarity">
    <text evidence="1">Belongs to the LEA type 3 family.</text>
</comment>
<evidence type="ECO:0000256" key="2">
    <source>
        <dbReference type="SAM" id="MobiDB-lite"/>
    </source>
</evidence>
<evidence type="ECO:0000313" key="3">
    <source>
        <dbReference type="EMBL" id="GKV09706.1"/>
    </source>
</evidence>
<gene>
    <name evidence="3" type="ORF">SLEP1_g21163</name>
</gene>
<dbReference type="PANTHER" id="PTHR33509">
    <property type="entry name" value="LATE EMBRYOGENIS ABUNDANT PROTEIN 2-RELATED"/>
    <property type="match status" value="1"/>
</dbReference>
<protein>
    <recommendedName>
        <fullName evidence="5">Late embryogenesis abundant protein</fullName>
    </recommendedName>
</protein>
<dbReference type="AlphaFoldDB" id="A0AAV5JB60"/>
<reference evidence="3 4" key="1">
    <citation type="journal article" date="2021" name="Commun. Biol.">
        <title>The genome of Shorea leprosula (Dipterocarpaceae) highlights the ecological relevance of drought in aseasonal tropical rainforests.</title>
        <authorList>
            <person name="Ng K.K.S."/>
            <person name="Kobayashi M.J."/>
            <person name="Fawcett J.A."/>
            <person name="Hatakeyama M."/>
            <person name="Paape T."/>
            <person name="Ng C.H."/>
            <person name="Ang C.C."/>
            <person name="Tnah L.H."/>
            <person name="Lee C.T."/>
            <person name="Nishiyama T."/>
            <person name="Sese J."/>
            <person name="O'Brien M.J."/>
            <person name="Copetti D."/>
            <person name="Mohd Noor M.I."/>
            <person name="Ong R.C."/>
            <person name="Putra M."/>
            <person name="Sireger I.Z."/>
            <person name="Indrioko S."/>
            <person name="Kosugi Y."/>
            <person name="Izuno A."/>
            <person name="Isagi Y."/>
            <person name="Lee S.L."/>
            <person name="Shimizu K.K."/>
        </authorList>
    </citation>
    <scope>NUCLEOTIDE SEQUENCE [LARGE SCALE GENOMIC DNA]</scope>
    <source>
        <strain evidence="3">214</strain>
    </source>
</reference>
<feature type="region of interest" description="Disordered" evidence="2">
    <location>
        <begin position="37"/>
        <end position="60"/>
    </location>
</feature>
<evidence type="ECO:0000313" key="4">
    <source>
        <dbReference type="Proteomes" id="UP001054252"/>
    </source>
</evidence>
<feature type="compositionally biased region" description="Basic and acidic residues" evidence="2">
    <location>
        <begin position="37"/>
        <end position="52"/>
    </location>
</feature>
<dbReference type="InterPro" id="IPR004926">
    <property type="entry name" value="LEA_3a"/>
</dbReference>
<evidence type="ECO:0008006" key="5">
    <source>
        <dbReference type="Google" id="ProtNLM"/>
    </source>
</evidence>
<comment type="caution">
    <text evidence="3">The sequence shown here is derived from an EMBL/GenBank/DDBJ whole genome shotgun (WGS) entry which is preliminary data.</text>
</comment>
<dbReference type="Proteomes" id="UP001054252">
    <property type="component" value="Unassembled WGS sequence"/>
</dbReference>
<accession>A0AAV5JB60</accession>
<dbReference type="EMBL" id="BPVZ01000031">
    <property type="protein sequence ID" value="GKV09706.1"/>
    <property type="molecule type" value="Genomic_DNA"/>
</dbReference>
<sequence>MANLPIKNFNLLSRRSFVVTAEHEKVHAAASVMSKATETDSRVEAPRGKKENFWMPDPKTGNFIPETHFGEIDVAELREKKLSKKQEQ</sequence>
<proteinExistence type="inferred from homology"/>
<name>A0AAV5JB60_9ROSI</name>
<dbReference type="Pfam" id="PF03242">
    <property type="entry name" value="LEA_3a"/>
    <property type="match status" value="1"/>
</dbReference>
<evidence type="ECO:0000256" key="1">
    <source>
        <dbReference type="ARBA" id="ARBA00007086"/>
    </source>
</evidence>
<organism evidence="3 4">
    <name type="scientific">Rubroshorea leprosula</name>
    <dbReference type="NCBI Taxonomy" id="152421"/>
    <lineage>
        <taxon>Eukaryota</taxon>
        <taxon>Viridiplantae</taxon>
        <taxon>Streptophyta</taxon>
        <taxon>Embryophyta</taxon>
        <taxon>Tracheophyta</taxon>
        <taxon>Spermatophyta</taxon>
        <taxon>Magnoliopsida</taxon>
        <taxon>eudicotyledons</taxon>
        <taxon>Gunneridae</taxon>
        <taxon>Pentapetalae</taxon>
        <taxon>rosids</taxon>
        <taxon>malvids</taxon>
        <taxon>Malvales</taxon>
        <taxon>Dipterocarpaceae</taxon>
        <taxon>Rubroshorea</taxon>
    </lineage>
</organism>
<keyword evidence="4" id="KW-1185">Reference proteome</keyword>
<dbReference type="PANTHER" id="PTHR33509:SF21">
    <property type="entry name" value="OS02G0564600 PROTEIN"/>
    <property type="match status" value="1"/>
</dbReference>